<reference evidence="7 8" key="1">
    <citation type="submission" date="2016-07" db="EMBL/GenBank/DDBJ databases">
        <title>Pervasive Adenine N6-methylation of Active Genes in Fungi.</title>
        <authorList>
            <consortium name="DOE Joint Genome Institute"/>
            <person name="Mondo S.J."/>
            <person name="Dannebaum R.O."/>
            <person name="Kuo R.C."/>
            <person name="Labutti K."/>
            <person name="Haridas S."/>
            <person name="Kuo A."/>
            <person name="Salamov A."/>
            <person name="Ahrendt S.R."/>
            <person name="Lipzen A."/>
            <person name="Sullivan W."/>
            <person name="Andreopoulos W.B."/>
            <person name="Clum A."/>
            <person name="Lindquist E."/>
            <person name="Daum C."/>
            <person name="Ramamoorthy G.K."/>
            <person name="Gryganskyi A."/>
            <person name="Culley D."/>
            <person name="Magnuson J.K."/>
            <person name="James T.Y."/>
            <person name="O'Malley M.A."/>
            <person name="Stajich J.E."/>
            <person name="Spatafora J.W."/>
            <person name="Visel A."/>
            <person name="Grigoriev I.V."/>
        </authorList>
    </citation>
    <scope>NUCLEOTIDE SEQUENCE [LARGE SCALE GENOMIC DNA]</scope>
    <source>
        <strain evidence="7 8">NRRL 1336</strain>
    </source>
</reference>
<dbReference type="GO" id="GO:0003677">
    <property type="term" value="F:DNA binding"/>
    <property type="evidence" value="ECO:0007669"/>
    <property type="project" value="InterPro"/>
</dbReference>
<dbReference type="GO" id="GO:0008270">
    <property type="term" value="F:zinc ion binding"/>
    <property type="evidence" value="ECO:0007669"/>
    <property type="project" value="UniProtKB-KW"/>
</dbReference>
<organism evidence="7 8">
    <name type="scientific">Absidia repens</name>
    <dbReference type="NCBI Taxonomy" id="90262"/>
    <lineage>
        <taxon>Eukaryota</taxon>
        <taxon>Fungi</taxon>
        <taxon>Fungi incertae sedis</taxon>
        <taxon>Mucoromycota</taxon>
        <taxon>Mucoromycotina</taxon>
        <taxon>Mucoromycetes</taxon>
        <taxon>Mucorales</taxon>
        <taxon>Cunninghamellaceae</taxon>
        <taxon>Absidia</taxon>
    </lineage>
</organism>
<dbReference type="AlphaFoldDB" id="A0A1X2IXB9"/>
<keyword evidence="2 4" id="KW-0863">Zinc-finger</keyword>
<feature type="compositionally biased region" description="Low complexity" evidence="5">
    <location>
        <begin position="55"/>
        <end position="79"/>
    </location>
</feature>
<dbReference type="OrthoDB" id="5812526at2759"/>
<evidence type="ECO:0000256" key="2">
    <source>
        <dbReference type="ARBA" id="ARBA00022771"/>
    </source>
</evidence>
<protein>
    <recommendedName>
        <fullName evidence="6">BED-type domain-containing protein</fullName>
    </recommendedName>
</protein>
<dbReference type="SUPFAM" id="SSF57667">
    <property type="entry name" value="beta-beta-alpha zinc fingers"/>
    <property type="match status" value="1"/>
</dbReference>
<name>A0A1X2IXB9_9FUNG</name>
<dbReference type="Proteomes" id="UP000193560">
    <property type="component" value="Unassembled WGS sequence"/>
</dbReference>
<dbReference type="PROSITE" id="PS50808">
    <property type="entry name" value="ZF_BED"/>
    <property type="match status" value="1"/>
</dbReference>
<feature type="domain" description="BED-type" evidence="6">
    <location>
        <begin position="83"/>
        <end position="140"/>
    </location>
</feature>
<evidence type="ECO:0000256" key="3">
    <source>
        <dbReference type="ARBA" id="ARBA00022833"/>
    </source>
</evidence>
<evidence type="ECO:0000256" key="4">
    <source>
        <dbReference type="PROSITE-ProRule" id="PRU00027"/>
    </source>
</evidence>
<evidence type="ECO:0000313" key="7">
    <source>
        <dbReference type="EMBL" id="ORZ23667.1"/>
    </source>
</evidence>
<dbReference type="Pfam" id="PF02892">
    <property type="entry name" value="zf-BED"/>
    <property type="match status" value="1"/>
</dbReference>
<proteinExistence type="predicted"/>
<keyword evidence="3" id="KW-0862">Zinc</keyword>
<keyword evidence="8" id="KW-1185">Reference proteome</keyword>
<evidence type="ECO:0000256" key="1">
    <source>
        <dbReference type="ARBA" id="ARBA00022723"/>
    </source>
</evidence>
<feature type="region of interest" description="Disordered" evidence="5">
    <location>
        <begin position="17"/>
        <end position="82"/>
    </location>
</feature>
<dbReference type="EMBL" id="MCGE01000003">
    <property type="protein sequence ID" value="ORZ23667.1"/>
    <property type="molecule type" value="Genomic_DNA"/>
</dbReference>
<sequence length="196" mass="22241">MYPAAFNSFTPMLSQEDLDHGGLDFNMEPITSPSGSQSESQSVTQLTTESPFPFSLQPVTQSSTQSSTQLPPQLLTQSPKNRQRSSPVWTYFALYEDGNTASCMLCMENNRLFTVKCTNKSTSGQWKHLKAKHYEIYRTIKDVDDKAQPTIDEIFQRQFAFDSDKFNVLLAEWLLSQQLSRYNHKSSTITTTIGQT</sequence>
<evidence type="ECO:0000256" key="5">
    <source>
        <dbReference type="SAM" id="MobiDB-lite"/>
    </source>
</evidence>
<accession>A0A1X2IXB9</accession>
<gene>
    <name evidence="7" type="ORF">BCR42DRAFT_487593</name>
</gene>
<dbReference type="InterPro" id="IPR036236">
    <property type="entry name" value="Znf_C2H2_sf"/>
</dbReference>
<dbReference type="InterPro" id="IPR003656">
    <property type="entry name" value="Znf_BED"/>
</dbReference>
<comment type="caution">
    <text evidence="7">The sequence shown here is derived from an EMBL/GenBank/DDBJ whole genome shotgun (WGS) entry which is preliminary data.</text>
</comment>
<evidence type="ECO:0000313" key="8">
    <source>
        <dbReference type="Proteomes" id="UP000193560"/>
    </source>
</evidence>
<keyword evidence="1" id="KW-0479">Metal-binding</keyword>
<feature type="compositionally biased region" description="Low complexity" evidence="5">
    <location>
        <begin position="32"/>
        <end position="45"/>
    </location>
</feature>
<evidence type="ECO:0000259" key="6">
    <source>
        <dbReference type="PROSITE" id="PS50808"/>
    </source>
</evidence>